<keyword evidence="3" id="KW-1185">Reference proteome</keyword>
<dbReference type="Proteomes" id="UP001595613">
    <property type="component" value="Unassembled WGS sequence"/>
</dbReference>
<dbReference type="InterPro" id="IPR010292">
    <property type="entry name" value="Uncharacterised_CreA"/>
</dbReference>
<reference evidence="3" key="1">
    <citation type="journal article" date="2019" name="Int. J. Syst. Evol. Microbiol.">
        <title>The Global Catalogue of Microorganisms (GCM) 10K type strain sequencing project: providing services to taxonomists for standard genome sequencing and annotation.</title>
        <authorList>
            <consortium name="The Broad Institute Genomics Platform"/>
            <consortium name="The Broad Institute Genome Sequencing Center for Infectious Disease"/>
            <person name="Wu L."/>
            <person name="Ma J."/>
        </authorList>
    </citation>
    <scope>NUCLEOTIDE SEQUENCE [LARGE SCALE GENOMIC DNA]</scope>
    <source>
        <strain evidence="3">KCTC 42281</strain>
    </source>
</reference>
<accession>A0ABV7WYB3</accession>
<comment type="caution">
    <text evidence="2">The sequence shown here is derived from an EMBL/GenBank/DDBJ whole genome shotgun (WGS) entry which is preliminary data.</text>
</comment>
<dbReference type="PROSITE" id="PS51257">
    <property type="entry name" value="PROKAR_LIPOPROTEIN"/>
    <property type="match status" value="1"/>
</dbReference>
<dbReference type="PANTHER" id="PTHR37952:SF2">
    <property type="entry name" value="PROTEIN CREA"/>
    <property type="match status" value="1"/>
</dbReference>
<gene>
    <name evidence="2" type="ORF">ACFOOL_05830</name>
</gene>
<sequence>MHPFVRLALGAFVALALAACGRSADVGSVGVDWTGNDISIEAVADPEVEGVVCHLAFFNRSFIDRLSQGNWFEDPSYSALDCAANGGPIVVGDISLRSGGEEIFQQGRSLIWKSLRVTRLYDAANNSLVYLAHARQIQQGSGKMSLSVVPLDGRDVTWTHGAPAARPMQGSVMVTGQ</sequence>
<dbReference type="RefSeq" id="WP_380095733.1">
    <property type="nucleotide sequence ID" value="NZ_JBHRYD010000001.1"/>
</dbReference>
<evidence type="ECO:0000313" key="3">
    <source>
        <dbReference type="Proteomes" id="UP001595613"/>
    </source>
</evidence>
<dbReference type="PANTHER" id="PTHR37952">
    <property type="match status" value="1"/>
</dbReference>
<proteinExistence type="predicted"/>
<feature type="signal peptide" evidence="1">
    <location>
        <begin position="1"/>
        <end position="18"/>
    </location>
</feature>
<protein>
    <submittedName>
        <fullName evidence="2">CreA family protein</fullName>
    </submittedName>
</protein>
<dbReference type="EMBL" id="JBHRYD010000001">
    <property type="protein sequence ID" value="MFC3704273.1"/>
    <property type="molecule type" value="Genomic_DNA"/>
</dbReference>
<feature type="chain" id="PRO_5045297810" evidence="1">
    <location>
        <begin position="19"/>
        <end position="177"/>
    </location>
</feature>
<name>A0ABV7WYB3_9HYPH</name>
<dbReference type="Pfam" id="PF05981">
    <property type="entry name" value="CreA"/>
    <property type="match status" value="1"/>
</dbReference>
<evidence type="ECO:0000256" key="1">
    <source>
        <dbReference type="SAM" id="SignalP"/>
    </source>
</evidence>
<organism evidence="2 3">
    <name type="scientific">Devosia honganensis</name>
    <dbReference type="NCBI Taxonomy" id="1610527"/>
    <lineage>
        <taxon>Bacteria</taxon>
        <taxon>Pseudomonadati</taxon>
        <taxon>Pseudomonadota</taxon>
        <taxon>Alphaproteobacteria</taxon>
        <taxon>Hyphomicrobiales</taxon>
        <taxon>Devosiaceae</taxon>
        <taxon>Devosia</taxon>
    </lineage>
</organism>
<keyword evidence="1" id="KW-0732">Signal</keyword>
<evidence type="ECO:0000313" key="2">
    <source>
        <dbReference type="EMBL" id="MFC3704273.1"/>
    </source>
</evidence>